<evidence type="ECO:0000313" key="2">
    <source>
        <dbReference type="EMBL" id="SHG07945.1"/>
    </source>
</evidence>
<proteinExistence type="predicted"/>
<organism evidence="2 3">
    <name type="scientific">Desulfacinum infernum DSM 9756</name>
    <dbReference type="NCBI Taxonomy" id="1121391"/>
    <lineage>
        <taxon>Bacteria</taxon>
        <taxon>Pseudomonadati</taxon>
        <taxon>Thermodesulfobacteriota</taxon>
        <taxon>Syntrophobacteria</taxon>
        <taxon>Syntrophobacterales</taxon>
        <taxon>Syntrophobacteraceae</taxon>
        <taxon>Desulfacinum</taxon>
    </lineage>
</organism>
<sequence>MNRSAIFLKVGALALVMGLWLGIAHLSGASEAVDKGPETLILQSGPVAPSLVPHWKHQELLGRCEPCHELFPQKAGSVDSLKTEGKLKKKQVMNLCVDCHKQKTEAGVQAGPVRCRDCHRKELKGQTQ</sequence>
<dbReference type="SUPFAM" id="SSF48695">
    <property type="entry name" value="Multiheme cytochromes"/>
    <property type="match status" value="1"/>
</dbReference>
<dbReference type="Pfam" id="PF14522">
    <property type="entry name" value="Cytochrome_C7"/>
    <property type="match status" value="1"/>
</dbReference>
<evidence type="ECO:0000313" key="3">
    <source>
        <dbReference type="Proteomes" id="UP000184076"/>
    </source>
</evidence>
<dbReference type="STRING" id="1121391.SAMN02745206_03222"/>
<dbReference type="Gene3D" id="3.90.10.10">
    <property type="entry name" value="Cytochrome C3"/>
    <property type="match status" value="1"/>
</dbReference>
<dbReference type="InterPro" id="IPR036280">
    <property type="entry name" value="Multihaem_cyt_sf"/>
</dbReference>
<dbReference type="OrthoDB" id="5421852at2"/>
<feature type="domain" description="Cytochrome c7-like" evidence="1">
    <location>
        <begin position="53"/>
        <end position="120"/>
    </location>
</feature>
<dbReference type="EMBL" id="FQVB01000040">
    <property type="protein sequence ID" value="SHG07945.1"/>
    <property type="molecule type" value="Genomic_DNA"/>
</dbReference>
<dbReference type="Proteomes" id="UP000184076">
    <property type="component" value="Unassembled WGS sequence"/>
</dbReference>
<protein>
    <submittedName>
        <fullName evidence="2">Cytochrome c7</fullName>
    </submittedName>
</protein>
<accession>A0A1M5GWG4</accession>
<dbReference type="InterPro" id="IPR029467">
    <property type="entry name" value="Cyt_c7-like"/>
</dbReference>
<name>A0A1M5GWG4_9BACT</name>
<keyword evidence="3" id="KW-1185">Reference proteome</keyword>
<reference evidence="3" key="1">
    <citation type="submission" date="2016-11" db="EMBL/GenBank/DDBJ databases">
        <authorList>
            <person name="Varghese N."/>
            <person name="Submissions S."/>
        </authorList>
    </citation>
    <scope>NUCLEOTIDE SEQUENCE [LARGE SCALE GENOMIC DNA]</scope>
    <source>
        <strain evidence="3">DSM 9756</strain>
    </source>
</reference>
<gene>
    <name evidence="2" type="ORF">SAMN02745206_03222</name>
</gene>
<dbReference type="CDD" id="cd08168">
    <property type="entry name" value="Cytochrom_C3"/>
    <property type="match status" value="1"/>
</dbReference>
<dbReference type="RefSeq" id="WP_073041291.1">
    <property type="nucleotide sequence ID" value="NZ_FQVB01000040.1"/>
</dbReference>
<dbReference type="AlphaFoldDB" id="A0A1M5GWG4"/>
<evidence type="ECO:0000259" key="1">
    <source>
        <dbReference type="Pfam" id="PF14522"/>
    </source>
</evidence>